<accession>E8N389</accession>
<keyword evidence="1" id="KW-0812">Transmembrane</keyword>
<organism evidence="2 3">
    <name type="scientific">Anaerolinea thermophila (strain DSM 14523 / JCM 11388 / NBRC 100420 / UNI-1)</name>
    <dbReference type="NCBI Taxonomy" id="926569"/>
    <lineage>
        <taxon>Bacteria</taxon>
        <taxon>Bacillati</taxon>
        <taxon>Chloroflexota</taxon>
        <taxon>Anaerolineae</taxon>
        <taxon>Anaerolineales</taxon>
        <taxon>Anaerolineaceae</taxon>
        <taxon>Anaerolinea</taxon>
    </lineage>
</organism>
<dbReference type="AlphaFoldDB" id="E8N389"/>
<keyword evidence="3" id="KW-1185">Reference proteome</keyword>
<dbReference type="KEGG" id="atm:ANT_08690"/>
<reference evidence="2 3" key="1">
    <citation type="submission" date="2010-12" db="EMBL/GenBank/DDBJ databases">
        <title>Whole genome sequence of Anaerolinea thermophila UNI-1.</title>
        <authorList>
            <person name="Narita-Yamada S."/>
            <person name="Kishi E."/>
            <person name="Watanabe Y."/>
            <person name="Takasaki K."/>
            <person name="Ankai A."/>
            <person name="Oguchi A."/>
            <person name="Fukui S."/>
            <person name="Takahashi M."/>
            <person name="Yashiro I."/>
            <person name="Hosoyama A."/>
            <person name="Sekiguchi Y."/>
            <person name="Hanada S."/>
            <person name="Fujita N."/>
        </authorList>
    </citation>
    <scope>NUCLEOTIDE SEQUENCE [LARGE SCALE GENOMIC DNA]</scope>
    <source>
        <strain evidence="3">DSM 14523 / JCM 11388 / NBRC 100420 / UNI-1</strain>
    </source>
</reference>
<dbReference type="Proteomes" id="UP000008922">
    <property type="component" value="Chromosome"/>
</dbReference>
<name>E8N389_ANATU</name>
<evidence type="ECO:0000256" key="1">
    <source>
        <dbReference type="SAM" id="Phobius"/>
    </source>
</evidence>
<proteinExistence type="predicted"/>
<dbReference type="eggNOG" id="COG5624">
    <property type="taxonomic scope" value="Bacteria"/>
</dbReference>
<keyword evidence="1" id="KW-1133">Transmembrane helix</keyword>
<sequence length="532" mass="58048">MSERKGVISQGNMAFLPVFLTKNNGQSSFAFRRFKMNITRKVLTSLLMMGMFTVFLGGLIPSATAASVEPIWVDDNPRCTDLGYVYGLKFDYPEDSTGGIYPIGTGTVTWSTDGTYVDWSSTFGIDAVIVKGGNNANLYAYSPESFGDNGLVSPTNPNTKKPYELSHVEFCFDYEVAVSKTAVTSFTREWDWDLEKTADVTSLTLSPGQTYQVTYTVTADASSTDKDWKVEGVINIYNPDPTYPAILTGVSDVISPSLAADVSCGVTFPYSLAKGQTLTCTYSRDLPDGSNRTNTATVSVDSASKVGGGSATAPVTFGAPTKEIGQCAAVYEVDTNGYPILPEIFSMCRQDYTYTYKAWIGPYEACGEYQVVNKVKLVSDLYGNGTEYLILYDDHTIAVTVPCYGGCTLTPGYWKTHSMYGPAPYDDTWALLGENTPFFLSGKTYYQVLWTPPAGNAYYILAYQYIAAELNFLNGANSSAVQMAFNKATDLFNTYTTAQVAKSKDLKALFTSLAYTLDQYNNGYIGPGHCSE</sequence>
<dbReference type="STRING" id="926569.ANT_08690"/>
<dbReference type="HOGENOM" id="CLU_538396_0_0_0"/>
<evidence type="ECO:0000313" key="2">
    <source>
        <dbReference type="EMBL" id="BAJ62903.1"/>
    </source>
</evidence>
<protein>
    <submittedName>
        <fullName evidence="2">Uncharacterized protein</fullName>
    </submittedName>
</protein>
<keyword evidence="1" id="KW-0472">Membrane</keyword>
<dbReference type="InParanoid" id="E8N389"/>
<dbReference type="EMBL" id="AP012029">
    <property type="protein sequence ID" value="BAJ62903.1"/>
    <property type="molecule type" value="Genomic_DNA"/>
</dbReference>
<evidence type="ECO:0000313" key="3">
    <source>
        <dbReference type="Proteomes" id="UP000008922"/>
    </source>
</evidence>
<feature type="transmembrane region" description="Helical" evidence="1">
    <location>
        <begin position="42"/>
        <end position="60"/>
    </location>
</feature>
<gene>
    <name evidence="2" type="ordered locus">ANT_08690</name>
</gene>